<dbReference type="Gene3D" id="3.40.50.150">
    <property type="entry name" value="Vaccinia Virus protein VP39"/>
    <property type="match status" value="1"/>
</dbReference>
<comment type="caution">
    <text evidence="5">The sequence shown here is derived from an EMBL/GenBank/DDBJ whole genome shotgun (WGS) entry which is preliminary data.</text>
</comment>
<dbReference type="Proteomes" id="UP001147830">
    <property type="component" value="Unassembled WGS sequence"/>
</dbReference>
<dbReference type="EMBL" id="JAOANI010000005">
    <property type="protein sequence ID" value="MCT7357722.1"/>
    <property type="molecule type" value="Genomic_DNA"/>
</dbReference>
<protein>
    <submittedName>
        <fullName evidence="5">Metalloregulator ArsR/SmtB family transcription factor</fullName>
    </submittedName>
</protein>
<keyword evidence="6" id="KW-1185">Reference proteome</keyword>
<dbReference type="Gene3D" id="1.10.10.10">
    <property type="entry name" value="Winged helix-like DNA-binding domain superfamily/Winged helix DNA-binding domain"/>
    <property type="match status" value="1"/>
</dbReference>
<evidence type="ECO:0000313" key="5">
    <source>
        <dbReference type="EMBL" id="MCT7357722.1"/>
    </source>
</evidence>
<dbReference type="InterPro" id="IPR013216">
    <property type="entry name" value="Methyltransf_11"/>
</dbReference>
<dbReference type="RefSeq" id="WP_260974655.1">
    <property type="nucleotide sequence ID" value="NZ_JAOANI010000005.1"/>
</dbReference>
<feature type="domain" description="HTH arsR-type" evidence="4">
    <location>
        <begin position="13"/>
        <end position="111"/>
    </location>
</feature>
<dbReference type="InterPro" id="IPR001845">
    <property type="entry name" value="HTH_ArsR_DNA-bd_dom"/>
</dbReference>
<keyword evidence="2" id="KW-0238">DNA-binding</keyword>
<dbReference type="PROSITE" id="PS50987">
    <property type="entry name" value="HTH_ARSR_2"/>
    <property type="match status" value="1"/>
</dbReference>
<dbReference type="SUPFAM" id="SSF46785">
    <property type="entry name" value="Winged helix' DNA-binding domain"/>
    <property type="match status" value="1"/>
</dbReference>
<dbReference type="PRINTS" id="PR00778">
    <property type="entry name" value="HTHARSR"/>
</dbReference>
<evidence type="ECO:0000313" key="6">
    <source>
        <dbReference type="Proteomes" id="UP001147830"/>
    </source>
</evidence>
<keyword evidence="3" id="KW-0804">Transcription</keyword>
<evidence type="ECO:0000256" key="3">
    <source>
        <dbReference type="ARBA" id="ARBA00023163"/>
    </source>
</evidence>
<dbReference type="PANTHER" id="PTHR33154:SF33">
    <property type="entry name" value="TRANSCRIPTIONAL REPRESSOR SDPR"/>
    <property type="match status" value="1"/>
</dbReference>
<dbReference type="Pfam" id="PF08241">
    <property type="entry name" value="Methyltransf_11"/>
    <property type="match status" value="1"/>
</dbReference>
<reference evidence="5" key="2">
    <citation type="submission" date="2022-08" db="EMBL/GenBank/DDBJ databases">
        <authorList>
            <person name="Dong C."/>
        </authorList>
    </citation>
    <scope>NUCLEOTIDE SEQUENCE</scope>
    <source>
        <strain evidence="5">59MF3M-4</strain>
    </source>
</reference>
<evidence type="ECO:0000256" key="1">
    <source>
        <dbReference type="ARBA" id="ARBA00023015"/>
    </source>
</evidence>
<dbReference type="CDD" id="cd02440">
    <property type="entry name" value="AdoMet_MTases"/>
    <property type="match status" value="1"/>
</dbReference>
<dbReference type="CDD" id="cd00090">
    <property type="entry name" value="HTH_ARSR"/>
    <property type="match status" value="1"/>
</dbReference>
<evidence type="ECO:0000256" key="2">
    <source>
        <dbReference type="ARBA" id="ARBA00023125"/>
    </source>
</evidence>
<dbReference type="InterPro" id="IPR036388">
    <property type="entry name" value="WH-like_DNA-bd_sf"/>
</dbReference>
<dbReference type="InterPro" id="IPR051081">
    <property type="entry name" value="HTH_MetalResp_TranReg"/>
</dbReference>
<dbReference type="InterPro" id="IPR029063">
    <property type="entry name" value="SAM-dependent_MTases_sf"/>
</dbReference>
<accession>A0A9X3ADV5</accession>
<dbReference type="AlphaFoldDB" id="A0A9X3ADV5"/>
<reference evidence="5" key="1">
    <citation type="journal article" date="2022" name="Front. Microbiol.">
        <title>Genome-based taxonomic rearrangement of Oceanobacter-related bacteria including the description of Thalassolituus hydrocarbonoclasticus sp. nov. and Thalassolituus pacificus sp. nov. and emended description of the genus Thalassolituus.</title>
        <authorList>
            <person name="Dong C."/>
            <person name="Wei L."/>
            <person name="Wang J."/>
            <person name="Lai Q."/>
            <person name="Huang Z."/>
            <person name="Shao Z."/>
        </authorList>
    </citation>
    <scope>NUCLEOTIDE SEQUENCE</scope>
    <source>
        <strain evidence="5">59MF3M-4</strain>
    </source>
</reference>
<dbReference type="SUPFAM" id="SSF53335">
    <property type="entry name" value="S-adenosyl-L-methionine-dependent methyltransferases"/>
    <property type="match status" value="1"/>
</dbReference>
<sequence length="342" mass="37136">MNTTALNPELPIAADMSLQSLARAAKAAGDPLRMSILQLLGQGAFGVLELCQVFGIKQSAMSHHLKVLAQAGLVSSQREGNSIFYRRPLLTADDHWSRWLKSLFTAIDAATSELNSHAVEQVLSERAEACAEFFARHAGDFKEQQDLIASWDQYGDALTTILASLTAQAGKAANTGYALEIGPGEGAFLPQLARCFGAVAALDISPDMLSKAQQTVSREGLQNVRCVLGDTSTLRAEQDGRFDFAVANMVLHHVPAPKTIFTDVAQLLRDGGTLLVTDLCRHEQVWARESCGDLWLGFEPADLSAWAQEAGLSEGQSQFLGLRNGFQIQFRLFYRAAVNGRK</sequence>
<evidence type="ECO:0000259" key="4">
    <source>
        <dbReference type="PROSITE" id="PS50987"/>
    </source>
</evidence>
<dbReference type="InterPro" id="IPR011991">
    <property type="entry name" value="ArsR-like_HTH"/>
</dbReference>
<dbReference type="NCBIfam" id="NF033788">
    <property type="entry name" value="HTH_metalloreg"/>
    <property type="match status" value="1"/>
</dbReference>
<proteinExistence type="predicted"/>
<dbReference type="SMART" id="SM00418">
    <property type="entry name" value="HTH_ARSR"/>
    <property type="match status" value="1"/>
</dbReference>
<dbReference type="GO" id="GO:0003700">
    <property type="term" value="F:DNA-binding transcription factor activity"/>
    <property type="evidence" value="ECO:0007669"/>
    <property type="project" value="InterPro"/>
</dbReference>
<dbReference type="PANTHER" id="PTHR33154">
    <property type="entry name" value="TRANSCRIPTIONAL REGULATOR, ARSR FAMILY"/>
    <property type="match status" value="1"/>
</dbReference>
<gene>
    <name evidence="5" type="ORF">NYR02_01640</name>
</gene>
<dbReference type="Pfam" id="PF12840">
    <property type="entry name" value="HTH_20"/>
    <property type="match status" value="1"/>
</dbReference>
<dbReference type="GO" id="GO:0003677">
    <property type="term" value="F:DNA binding"/>
    <property type="evidence" value="ECO:0007669"/>
    <property type="project" value="UniProtKB-KW"/>
</dbReference>
<dbReference type="InterPro" id="IPR036390">
    <property type="entry name" value="WH_DNA-bd_sf"/>
</dbReference>
<keyword evidence="1" id="KW-0805">Transcription regulation</keyword>
<dbReference type="GO" id="GO:0008757">
    <property type="term" value="F:S-adenosylmethionine-dependent methyltransferase activity"/>
    <property type="evidence" value="ECO:0007669"/>
    <property type="project" value="InterPro"/>
</dbReference>
<name>A0A9X3ADV5_9GAMM</name>
<organism evidence="5 6">
    <name type="scientific">Thalassolituus pacificus</name>
    <dbReference type="NCBI Taxonomy" id="2975440"/>
    <lineage>
        <taxon>Bacteria</taxon>
        <taxon>Pseudomonadati</taxon>
        <taxon>Pseudomonadota</taxon>
        <taxon>Gammaproteobacteria</taxon>
        <taxon>Oceanospirillales</taxon>
        <taxon>Oceanospirillaceae</taxon>
        <taxon>Thalassolituus</taxon>
    </lineage>
</organism>